<sequence length="148" mass="16802">MNKEEINKLLGGEILPLCTMAGLAHRWNMTIQTVYQRSKFDETFPKSLPSSFILDGIKEKSLYMYKDVLAYEQLHRIGPAADGPLEDIVDIVNNQKISNTEKIRRLSMHALTRNQIAALLNVKYQLVANTQVKSGIDGARERKKSNKN</sequence>
<gene>
    <name evidence="1" type="ORF">FPZ44_24735</name>
</gene>
<dbReference type="OrthoDB" id="2357649at2"/>
<evidence type="ECO:0000313" key="2">
    <source>
        <dbReference type="Proteomes" id="UP000318102"/>
    </source>
</evidence>
<dbReference type="AlphaFoldDB" id="A0A559ID63"/>
<dbReference type="EMBL" id="VNJK01000007">
    <property type="protein sequence ID" value="TVX85566.1"/>
    <property type="molecule type" value="Genomic_DNA"/>
</dbReference>
<name>A0A559ID63_9BACL</name>
<comment type="caution">
    <text evidence="1">The sequence shown here is derived from an EMBL/GenBank/DDBJ whole genome shotgun (WGS) entry which is preliminary data.</text>
</comment>
<reference evidence="1 2" key="1">
    <citation type="submission" date="2019-07" db="EMBL/GenBank/DDBJ databases">
        <authorList>
            <person name="Kim J."/>
        </authorList>
    </citation>
    <scope>NUCLEOTIDE SEQUENCE [LARGE SCALE GENOMIC DNA]</scope>
    <source>
        <strain evidence="1 2">N4</strain>
    </source>
</reference>
<protein>
    <submittedName>
        <fullName evidence="1">Uncharacterized protein</fullName>
    </submittedName>
</protein>
<dbReference type="RefSeq" id="WP_144995061.1">
    <property type="nucleotide sequence ID" value="NZ_VNJK01000007.1"/>
</dbReference>
<accession>A0A559ID63</accession>
<proteinExistence type="predicted"/>
<keyword evidence="2" id="KW-1185">Reference proteome</keyword>
<dbReference type="Proteomes" id="UP000318102">
    <property type="component" value="Unassembled WGS sequence"/>
</dbReference>
<organism evidence="1 2">
    <name type="scientific">Paenibacillus agilis</name>
    <dbReference type="NCBI Taxonomy" id="3020863"/>
    <lineage>
        <taxon>Bacteria</taxon>
        <taxon>Bacillati</taxon>
        <taxon>Bacillota</taxon>
        <taxon>Bacilli</taxon>
        <taxon>Bacillales</taxon>
        <taxon>Paenibacillaceae</taxon>
        <taxon>Paenibacillus</taxon>
    </lineage>
</organism>
<evidence type="ECO:0000313" key="1">
    <source>
        <dbReference type="EMBL" id="TVX85566.1"/>
    </source>
</evidence>